<dbReference type="AlphaFoldDB" id="A0A9I9E3Z7"/>
<dbReference type="Gramene" id="MELO3C028358.2.1">
    <property type="protein sequence ID" value="MELO3C028358.2.1"/>
    <property type="gene ID" value="MELO3C028358.2"/>
</dbReference>
<evidence type="ECO:0000313" key="2">
    <source>
        <dbReference type="EnsemblPlants" id="MELO3C028358.2.1"/>
    </source>
</evidence>
<proteinExistence type="predicted"/>
<sequence length="39" mass="4541">MHLQRRKQAELEDFRCSSQENASENAPDSVFSSWGKKRS</sequence>
<accession>A0A9I9E3Z7</accession>
<feature type="compositionally biased region" description="Polar residues" evidence="1">
    <location>
        <begin position="16"/>
        <end position="32"/>
    </location>
</feature>
<name>A0A9I9E3Z7_CUCME</name>
<organism evidence="2">
    <name type="scientific">Cucumis melo</name>
    <name type="common">Muskmelon</name>
    <dbReference type="NCBI Taxonomy" id="3656"/>
    <lineage>
        <taxon>Eukaryota</taxon>
        <taxon>Viridiplantae</taxon>
        <taxon>Streptophyta</taxon>
        <taxon>Embryophyta</taxon>
        <taxon>Tracheophyta</taxon>
        <taxon>Spermatophyta</taxon>
        <taxon>Magnoliopsida</taxon>
        <taxon>eudicotyledons</taxon>
        <taxon>Gunneridae</taxon>
        <taxon>Pentapetalae</taxon>
        <taxon>rosids</taxon>
        <taxon>fabids</taxon>
        <taxon>Cucurbitales</taxon>
        <taxon>Cucurbitaceae</taxon>
        <taxon>Benincaseae</taxon>
        <taxon>Cucumis</taxon>
    </lineage>
</organism>
<dbReference type="EnsemblPlants" id="MELO3C028358.2.1">
    <property type="protein sequence ID" value="MELO3C028358.2.1"/>
    <property type="gene ID" value="MELO3C028358.2"/>
</dbReference>
<reference evidence="2" key="1">
    <citation type="submission" date="2023-03" db="UniProtKB">
        <authorList>
            <consortium name="EnsemblPlants"/>
        </authorList>
    </citation>
    <scope>IDENTIFICATION</scope>
</reference>
<feature type="region of interest" description="Disordered" evidence="1">
    <location>
        <begin position="1"/>
        <end position="39"/>
    </location>
</feature>
<evidence type="ECO:0000256" key="1">
    <source>
        <dbReference type="SAM" id="MobiDB-lite"/>
    </source>
</evidence>
<protein>
    <submittedName>
        <fullName evidence="2">Uncharacterized protein</fullName>
    </submittedName>
</protein>